<dbReference type="Proteomes" id="UP000263753">
    <property type="component" value="Chromosome"/>
</dbReference>
<proteinExistence type="predicted"/>
<evidence type="ECO:0000313" key="1">
    <source>
        <dbReference type="EMBL" id="AXY56810.1"/>
    </source>
</evidence>
<dbReference type="RefSeq" id="WP_087514130.1">
    <property type="nucleotide sequence ID" value="NZ_CP032134.1"/>
</dbReference>
<reference evidence="2" key="1">
    <citation type="submission" date="2018-09" db="EMBL/GenBank/DDBJ databases">
        <title>The complete genome of Acinetobacter sp. strain WCHAc010005.</title>
        <authorList>
            <person name="Hu Y."/>
            <person name="Long H."/>
            <person name="Feng Y."/>
            <person name="Zong Z."/>
        </authorList>
    </citation>
    <scope>NUCLEOTIDE SEQUENCE [LARGE SCALE GENOMIC DNA]</scope>
    <source>
        <strain evidence="2">WCHAc010005</strain>
    </source>
</reference>
<name>A0A3B7LVA9_9GAMM</name>
<sequence length="130" mass="14423">MGWKNKPTDFSTQLLKDGDDHIRKIAGEMLQGVIMASPVMDGTFRSNHRVTVDTTTNETVESTGNRSPTGTMDQTAFSDGVREILKARIGSCVYIQNNLPYALNLENGKSDQAPQGIYALTFHHVCEKYK</sequence>
<protein>
    <recommendedName>
        <fullName evidence="3">HK97 gp10 family phage protein</fullName>
    </recommendedName>
</protein>
<dbReference type="EMBL" id="CP032134">
    <property type="protein sequence ID" value="AXY56810.1"/>
    <property type="molecule type" value="Genomic_DNA"/>
</dbReference>
<evidence type="ECO:0008006" key="3">
    <source>
        <dbReference type="Google" id="ProtNLM"/>
    </source>
</evidence>
<dbReference type="AlphaFoldDB" id="A0A3B7LVA9"/>
<dbReference type="KEGG" id="achi:CDG60_09675"/>
<accession>A0A3B7LVA9</accession>
<evidence type="ECO:0000313" key="2">
    <source>
        <dbReference type="Proteomes" id="UP000263753"/>
    </source>
</evidence>
<gene>
    <name evidence="1" type="ORF">CDG60_09675</name>
</gene>
<organism evidence="1 2">
    <name type="scientific">Acinetobacter chinensis</name>
    <dbReference type="NCBI Taxonomy" id="2004650"/>
    <lineage>
        <taxon>Bacteria</taxon>
        <taxon>Pseudomonadati</taxon>
        <taxon>Pseudomonadota</taxon>
        <taxon>Gammaproteobacteria</taxon>
        <taxon>Moraxellales</taxon>
        <taxon>Moraxellaceae</taxon>
        <taxon>Acinetobacter</taxon>
    </lineage>
</organism>